<dbReference type="InterPro" id="IPR036997">
    <property type="entry name" value="PA28_C_sf"/>
</dbReference>
<evidence type="ECO:0000256" key="2">
    <source>
        <dbReference type="ARBA" id="ARBA00022942"/>
    </source>
</evidence>
<sequence>MNNPYEKRLNELKLSYVNSLELNQISKQFIAHINRIKNLGQIIFSNIFESFRNTIQTDNLIPIPCSVKEMAEKIRKTSIDQWSIINPSLQCYRLDKQPLFLMDCIHININESIVKLIEQILPVMIDIDKDIDRVHYALQLIMPKLRDGEYVAIDLLEQLMEQIESFQYEIQTAYEWLISYNERRANRIVNIIRYSHIGDDRIILNRFDKDCLIMFHKIIDDLYRWSTLMYRLFTINHEQLMDFKNIHGTTTIDRERFENFYQ</sequence>
<feature type="domain" description="Proteasome activator PA28 C-terminal" evidence="3">
    <location>
        <begin position="107"/>
        <end position="242"/>
    </location>
</feature>
<dbReference type="PANTHER" id="PTHR10660">
    <property type="entry name" value="PROTEASOME REGULATOR PA28"/>
    <property type="match status" value="1"/>
</dbReference>
<name>A0ABQ8J9M2_DERPT</name>
<evidence type="ECO:0000259" key="3">
    <source>
        <dbReference type="Pfam" id="PF02252"/>
    </source>
</evidence>
<dbReference type="SUPFAM" id="SSF47216">
    <property type="entry name" value="Proteasome activator"/>
    <property type="match status" value="1"/>
</dbReference>
<gene>
    <name evidence="4" type="primary">PSME3_2</name>
    <name evidence="4" type="ORF">DERP_005804</name>
</gene>
<organism evidence="4 5">
    <name type="scientific">Dermatophagoides pteronyssinus</name>
    <name type="common">European house dust mite</name>
    <dbReference type="NCBI Taxonomy" id="6956"/>
    <lineage>
        <taxon>Eukaryota</taxon>
        <taxon>Metazoa</taxon>
        <taxon>Ecdysozoa</taxon>
        <taxon>Arthropoda</taxon>
        <taxon>Chelicerata</taxon>
        <taxon>Arachnida</taxon>
        <taxon>Acari</taxon>
        <taxon>Acariformes</taxon>
        <taxon>Sarcoptiformes</taxon>
        <taxon>Astigmata</taxon>
        <taxon>Psoroptidia</taxon>
        <taxon>Analgoidea</taxon>
        <taxon>Pyroglyphidae</taxon>
        <taxon>Dermatophagoidinae</taxon>
        <taxon>Dermatophagoides</taxon>
    </lineage>
</organism>
<dbReference type="Gene3D" id="1.20.120.180">
    <property type="entry name" value="Proteasome activator pa28, C-terminal domain"/>
    <property type="match status" value="1"/>
</dbReference>
<dbReference type="InterPro" id="IPR036252">
    <property type="entry name" value="Proteasome_activ_sf"/>
</dbReference>
<comment type="similarity">
    <text evidence="1">Belongs to the PA28 family.</text>
</comment>
<comment type="caution">
    <text evidence="4">The sequence shown here is derived from an EMBL/GenBank/DDBJ whole genome shotgun (WGS) entry which is preliminary data.</text>
</comment>
<keyword evidence="5" id="KW-1185">Reference proteome</keyword>
<dbReference type="PANTHER" id="PTHR10660:SF2">
    <property type="entry name" value="LD45860P"/>
    <property type="match status" value="1"/>
</dbReference>
<dbReference type="GO" id="GO:0000502">
    <property type="term" value="C:proteasome complex"/>
    <property type="evidence" value="ECO:0007669"/>
    <property type="project" value="UniProtKB-KW"/>
</dbReference>
<protein>
    <submittedName>
        <fullName evidence="4">Proteasome activator complex subunit 3</fullName>
    </submittedName>
</protein>
<proteinExistence type="inferred from homology"/>
<evidence type="ECO:0000313" key="5">
    <source>
        <dbReference type="Proteomes" id="UP000887458"/>
    </source>
</evidence>
<evidence type="ECO:0000313" key="4">
    <source>
        <dbReference type="EMBL" id="KAH9419297.1"/>
    </source>
</evidence>
<reference evidence="4 5" key="2">
    <citation type="journal article" date="2022" name="Mol. Biol. Evol.">
        <title>Comparative Genomics Reveals Insights into the Divergent Evolution of Astigmatic Mites and Household Pest Adaptations.</title>
        <authorList>
            <person name="Xiong Q."/>
            <person name="Wan A.T."/>
            <person name="Liu X."/>
            <person name="Fung C.S."/>
            <person name="Xiao X."/>
            <person name="Malainual N."/>
            <person name="Hou J."/>
            <person name="Wang L."/>
            <person name="Wang M."/>
            <person name="Yang K.Y."/>
            <person name="Cui Y."/>
            <person name="Leung E.L."/>
            <person name="Nong W."/>
            <person name="Shin S.K."/>
            <person name="Au S.W."/>
            <person name="Jeong K.Y."/>
            <person name="Chew F.T."/>
            <person name="Hui J.H."/>
            <person name="Leung T.F."/>
            <person name="Tungtrongchitr A."/>
            <person name="Zhong N."/>
            <person name="Liu Z."/>
            <person name="Tsui S.K."/>
        </authorList>
    </citation>
    <scope>NUCLEOTIDE SEQUENCE [LARGE SCALE GENOMIC DNA]</scope>
    <source>
        <strain evidence="4">Derp</strain>
    </source>
</reference>
<keyword evidence="2 4" id="KW-0647">Proteasome</keyword>
<dbReference type="InterPro" id="IPR009077">
    <property type="entry name" value="Proteasome_activ_PA28"/>
</dbReference>
<dbReference type="EMBL" id="NJHN03000060">
    <property type="protein sequence ID" value="KAH9419297.1"/>
    <property type="molecule type" value="Genomic_DNA"/>
</dbReference>
<evidence type="ECO:0000256" key="1">
    <source>
        <dbReference type="ARBA" id="ARBA00005883"/>
    </source>
</evidence>
<dbReference type="Pfam" id="PF02252">
    <property type="entry name" value="PA28_C"/>
    <property type="match status" value="1"/>
</dbReference>
<dbReference type="InterPro" id="IPR003186">
    <property type="entry name" value="PA28_C"/>
</dbReference>
<accession>A0ABQ8J9M2</accession>
<dbReference type="Proteomes" id="UP000887458">
    <property type="component" value="Unassembled WGS sequence"/>
</dbReference>
<reference evidence="4 5" key="1">
    <citation type="journal article" date="2018" name="J. Allergy Clin. Immunol.">
        <title>High-quality assembly of Dermatophagoides pteronyssinus genome and transcriptome reveals a wide range of novel allergens.</title>
        <authorList>
            <person name="Liu X.Y."/>
            <person name="Yang K.Y."/>
            <person name="Wang M.Q."/>
            <person name="Kwok J.S."/>
            <person name="Zeng X."/>
            <person name="Yang Z."/>
            <person name="Xiao X.J."/>
            <person name="Lau C.P."/>
            <person name="Li Y."/>
            <person name="Huang Z.M."/>
            <person name="Ba J.G."/>
            <person name="Yim A.K."/>
            <person name="Ouyang C.Y."/>
            <person name="Ngai S.M."/>
            <person name="Chan T.F."/>
            <person name="Leung E.L."/>
            <person name="Liu L."/>
            <person name="Liu Z.G."/>
            <person name="Tsui S.K."/>
        </authorList>
    </citation>
    <scope>NUCLEOTIDE SEQUENCE [LARGE SCALE GENOMIC DNA]</scope>
    <source>
        <strain evidence="4">Derp</strain>
    </source>
</reference>